<feature type="domain" description="Peptidase S24/S26A/S26B/S26C" evidence="1">
    <location>
        <begin position="1"/>
        <end position="56"/>
    </location>
</feature>
<evidence type="ECO:0000313" key="2">
    <source>
        <dbReference type="EMBL" id="MFM9413761.1"/>
    </source>
</evidence>
<dbReference type="Proteomes" id="UP001631949">
    <property type="component" value="Unassembled WGS sequence"/>
</dbReference>
<keyword evidence="3" id="KW-1185">Reference proteome</keyword>
<dbReference type="Pfam" id="PF00717">
    <property type="entry name" value="Peptidase_S24"/>
    <property type="match status" value="1"/>
</dbReference>
<dbReference type="RefSeq" id="WP_408977377.1">
    <property type="nucleotide sequence ID" value="NZ_JBJUVG010000006.1"/>
</dbReference>
<protein>
    <submittedName>
        <fullName evidence="2">LexA family protein</fullName>
    </submittedName>
</protein>
<reference evidence="2 3" key="1">
    <citation type="journal article" date="2016" name="Int. J. Syst. Evol. Microbiol.">
        <title>Peptococcus simiae sp. nov., isolated from rhesus macaque faeces and emended description of the genus Peptococcus.</title>
        <authorList>
            <person name="Shkoporov A.N."/>
            <person name="Efimov B.A."/>
            <person name="Kondova I."/>
            <person name="Ouwerling B."/>
            <person name="Chaplin A.V."/>
            <person name="Shcherbakova V.A."/>
            <person name="Langermans J.A.M."/>
        </authorList>
    </citation>
    <scope>NUCLEOTIDE SEQUENCE [LARGE SCALE GENOMIC DNA]</scope>
    <source>
        <strain evidence="2 3">M108</strain>
    </source>
</reference>
<comment type="caution">
    <text evidence="2">The sequence shown here is derived from an EMBL/GenBank/DDBJ whole genome shotgun (WGS) entry which is preliminary data.</text>
</comment>
<evidence type="ECO:0000259" key="1">
    <source>
        <dbReference type="Pfam" id="PF00717"/>
    </source>
</evidence>
<dbReference type="EMBL" id="JBJUVG010000006">
    <property type="protein sequence ID" value="MFM9413761.1"/>
    <property type="molecule type" value="Genomic_DNA"/>
</dbReference>
<dbReference type="InterPro" id="IPR036286">
    <property type="entry name" value="LexA/Signal_pep-like_sf"/>
</dbReference>
<dbReference type="SUPFAM" id="SSF51306">
    <property type="entry name" value="LexA/Signal peptidase"/>
    <property type="match status" value="1"/>
</dbReference>
<accession>A0ABW9H0E4</accession>
<proteinExistence type="predicted"/>
<dbReference type="InterPro" id="IPR015927">
    <property type="entry name" value="Peptidase_S24_S26A/B/C"/>
</dbReference>
<evidence type="ECO:0000313" key="3">
    <source>
        <dbReference type="Proteomes" id="UP001631949"/>
    </source>
</evidence>
<name>A0ABW9H0E4_9FIRM</name>
<gene>
    <name evidence="2" type="ORF">ACKQTC_05225</name>
</gene>
<sequence>MIGTFIRDGDMVFMRNQSTVEEGEIAAVIIDDKATLKPVYYHKDFNAIELRTVNAAC</sequence>
<dbReference type="Gene3D" id="2.10.109.10">
    <property type="entry name" value="Umud Fragment, subunit A"/>
    <property type="match status" value="1"/>
</dbReference>
<organism evidence="2 3">
    <name type="scientific">Peptococcus simiae</name>
    <dbReference type="NCBI Taxonomy" id="1643805"/>
    <lineage>
        <taxon>Bacteria</taxon>
        <taxon>Bacillati</taxon>
        <taxon>Bacillota</taxon>
        <taxon>Clostridia</taxon>
        <taxon>Eubacteriales</taxon>
        <taxon>Peptococcaceae</taxon>
        <taxon>Peptococcus</taxon>
    </lineage>
</organism>